<evidence type="ECO:0000313" key="2">
    <source>
        <dbReference type="Proteomes" id="UP000237846"/>
    </source>
</evidence>
<dbReference type="InterPro" id="IPR005552">
    <property type="entry name" value="Scramblase"/>
</dbReference>
<dbReference type="EMBL" id="PVZC01000002">
    <property type="protein sequence ID" value="PRY00675.1"/>
    <property type="molecule type" value="Genomic_DNA"/>
</dbReference>
<evidence type="ECO:0000313" key="1">
    <source>
        <dbReference type="EMBL" id="PRY00675.1"/>
    </source>
</evidence>
<dbReference type="Proteomes" id="UP000237846">
    <property type="component" value="Unassembled WGS sequence"/>
</dbReference>
<reference evidence="1 2" key="1">
    <citation type="submission" date="2018-03" db="EMBL/GenBank/DDBJ databases">
        <title>Genomic Encyclopedia of Archaeal and Bacterial Type Strains, Phase II (KMG-II): from individual species to whole genera.</title>
        <authorList>
            <person name="Goeker M."/>
        </authorList>
    </citation>
    <scope>NUCLEOTIDE SEQUENCE [LARGE SCALE GENOMIC DNA]</scope>
    <source>
        <strain evidence="1 2">DSM 45601</strain>
    </source>
</reference>
<organism evidence="1 2">
    <name type="scientific">Allonocardiopsis opalescens</name>
    <dbReference type="NCBI Taxonomy" id="1144618"/>
    <lineage>
        <taxon>Bacteria</taxon>
        <taxon>Bacillati</taxon>
        <taxon>Actinomycetota</taxon>
        <taxon>Actinomycetes</taxon>
        <taxon>Streptosporangiales</taxon>
        <taxon>Allonocardiopsis</taxon>
    </lineage>
</organism>
<dbReference type="PANTHER" id="PTHR23248">
    <property type="entry name" value="PHOSPHOLIPID SCRAMBLASE-RELATED"/>
    <property type="match status" value="1"/>
</dbReference>
<keyword evidence="2" id="KW-1185">Reference proteome</keyword>
<dbReference type="Pfam" id="PF03803">
    <property type="entry name" value="Scramblase"/>
    <property type="match status" value="1"/>
</dbReference>
<comment type="caution">
    <text evidence="1">The sequence shown here is derived from an EMBL/GenBank/DDBJ whole genome shotgun (WGS) entry which is preliminary data.</text>
</comment>
<name>A0A2T0QA08_9ACTN</name>
<dbReference type="RefSeq" id="WP_106242472.1">
    <property type="nucleotide sequence ID" value="NZ_PVZC01000002.1"/>
</dbReference>
<accession>A0A2T0QA08</accession>
<dbReference type="InterPro" id="IPR025659">
    <property type="entry name" value="Tubby-like_C"/>
</dbReference>
<sequence length="198" mass="22237">MTDLFNSPVLLVDQPKRFFVDQSEYHVFNGQGQRVAHVHEINLSAGMQVLRFMAESTTGFRRQLAVNDAYGRPLFLIDKSWELFTATTSISVPNGPVIGYIDQDFKLLKSSFRLLDGYKRLVGTISGDFWGWDFALSDANGLEVARVNKQYAGLTAEVFTAADRYALHMRYGNLPEPLRTLVIASGVTIDLVLQEGKR</sequence>
<dbReference type="GO" id="GO:0017128">
    <property type="term" value="F:phospholipid scramblase activity"/>
    <property type="evidence" value="ECO:0007669"/>
    <property type="project" value="InterPro"/>
</dbReference>
<proteinExistence type="predicted"/>
<gene>
    <name evidence="1" type="ORF">CLV72_102306</name>
</gene>
<protein>
    <submittedName>
        <fullName evidence="1">Uncharacterized protein YxjI</fullName>
    </submittedName>
</protein>
<dbReference type="OrthoDB" id="3468573at2"/>
<dbReference type="PANTHER" id="PTHR23248:SF9">
    <property type="entry name" value="PHOSPHOLIPID SCRAMBLASE"/>
    <property type="match status" value="1"/>
</dbReference>
<dbReference type="GO" id="GO:0005886">
    <property type="term" value="C:plasma membrane"/>
    <property type="evidence" value="ECO:0007669"/>
    <property type="project" value="TreeGrafter"/>
</dbReference>
<dbReference type="SUPFAM" id="SSF54518">
    <property type="entry name" value="Tubby C-terminal domain-like"/>
    <property type="match status" value="1"/>
</dbReference>
<dbReference type="AlphaFoldDB" id="A0A2T0QA08"/>